<dbReference type="STRING" id="1128398.Curi_c00170"/>
<dbReference type="PRINTS" id="PR00032">
    <property type="entry name" value="HTHARAC"/>
</dbReference>
<evidence type="ECO:0000259" key="4">
    <source>
        <dbReference type="PROSITE" id="PS01124"/>
    </source>
</evidence>
<evidence type="ECO:0000256" key="2">
    <source>
        <dbReference type="ARBA" id="ARBA00023125"/>
    </source>
</evidence>
<accession>K0AV10</accession>
<reference evidence="5 6" key="1">
    <citation type="journal article" date="2012" name="PLoS ONE">
        <title>The purine-utilizing bacterium Clostridium acidurici 9a: a genome-guided metabolic reconsideration.</title>
        <authorList>
            <person name="Hartwich K."/>
            <person name="Poehlein A."/>
            <person name="Daniel R."/>
        </authorList>
    </citation>
    <scope>NUCLEOTIDE SEQUENCE [LARGE SCALE GENOMIC DNA]</scope>
    <source>
        <strain evidence="6">ATCC 7906 / DSM 604 / BCRC 14475 / CIP 104303 / KCTC 5404 / NCIMB 10678 / 9a</strain>
    </source>
</reference>
<protein>
    <submittedName>
        <fullName evidence="5">AraC family transcriptional regulator</fullName>
    </submittedName>
</protein>
<dbReference type="Gene3D" id="1.10.10.60">
    <property type="entry name" value="Homeodomain-like"/>
    <property type="match status" value="2"/>
</dbReference>
<dbReference type="GO" id="GO:0003700">
    <property type="term" value="F:DNA-binding transcription factor activity"/>
    <property type="evidence" value="ECO:0007669"/>
    <property type="project" value="InterPro"/>
</dbReference>
<dbReference type="SMART" id="SM00342">
    <property type="entry name" value="HTH_ARAC"/>
    <property type="match status" value="1"/>
</dbReference>
<sequence length="227" mass="26243">MSCKEYHQFAIEDNICLELKSHNIDNAINIYNEYFPNNNFKSLSGDFYIRSLKNHIICLLVSLSRTLTSDNNKLMKLRNSCNRFILNIESKNCINGIVKVGECAIRSFGQILKSCPYDCNNELISSAIKYIENNLDSDLTLEMVAKEVHISKNYLSSLFYKKTNMRFTEFVNNLRVLKAKELLVNCDFSLSYISNLCGFKNQSYFSTIFKKHTGVGPLDYRNNENKK</sequence>
<dbReference type="EMBL" id="CP003326">
    <property type="protein sequence ID" value="AFS77099.1"/>
    <property type="molecule type" value="Genomic_DNA"/>
</dbReference>
<evidence type="ECO:0000313" key="6">
    <source>
        <dbReference type="Proteomes" id="UP000006094"/>
    </source>
</evidence>
<evidence type="ECO:0000256" key="3">
    <source>
        <dbReference type="ARBA" id="ARBA00023163"/>
    </source>
</evidence>
<keyword evidence="6" id="KW-1185">Reference proteome</keyword>
<dbReference type="OrthoDB" id="1677563at2"/>
<evidence type="ECO:0000256" key="1">
    <source>
        <dbReference type="ARBA" id="ARBA00023015"/>
    </source>
</evidence>
<evidence type="ECO:0000313" key="5">
    <source>
        <dbReference type="EMBL" id="AFS77099.1"/>
    </source>
</evidence>
<dbReference type="PROSITE" id="PS01124">
    <property type="entry name" value="HTH_ARAC_FAMILY_2"/>
    <property type="match status" value="1"/>
</dbReference>
<dbReference type="HOGENOM" id="CLU_036605_3_1_9"/>
<dbReference type="InterPro" id="IPR009057">
    <property type="entry name" value="Homeodomain-like_sf"/>
</dbReference>
<gene>
    <name evidence="5" type="ordered locus">Curi_c00170</name>
</gene>
<dbReference type="GO" id="GO:0043565">
    <property type="term" value="F:sequence-specific DNA binding"/>
    <property type="evidence" value="ECO:0007669"/>
    <property type="project" value="InterPro"/>
</dbReference>
<dbReference type="InterPro" id="IPR018060">
    <property type="entry name" value="HTH_AraC"/>
</dbReference>
<dbReference type="PANTHER" id="PTHR43280:SF2">
    <property type="entry name" value="HTH-TYPE TRANSCRIPTIONAL REGULATOR EXSA"/>
    <property type="match status" value="1"/>
</dbReference>
<dbReference type="InterPro" id="IPR020449">
    <property type="entry name" value="Tscrpt_reg_AraC-type_HTH"/>
</dbReference>
<dbReference type="SUPFAM" id="SSF46689">
    <property type="entry name" value="Homeodomain-like"/>
    <property type="match status" value="2"/>
</dbReference>
<dbReference type="eggNOG" id="COG2207">
    <property type="taxonomic scope" value="Bacteria"/>
</dbReference>
<proteinExistence type="predicted"/>
<name>K0AV10_GOTA9</name>
<feature type="domain" description="HTH araC/xylS-type" evidence="4">
    <location>
        <begin position="125"/>
        <end position="223"/>
    </location>
</feature>
<keyword evidence="3" id="KW-0804">Transcription</keyword>
<organism evidence="5 6">
    <name type="scientific">Gottschalkia acidurici (strain ATCC 7906 / DSM 604 / BCRC 14475 / CIP 104303 / KCTC 5404 / NCIMB 10678 / 9a)</name>
    <name type="common">Clostridium acidurici</name>
    <dbReference type="NCBI Taxonomy" id="1128398"/>
    <lineage>
        <taxon>Bacteria</taxon>
        <taxon>Bacillati</taxon>
        <taxon>Bacillota</taxon>
        <taxon>Tissierellia</taxon>
        <taxon>Tissierellales</taxon>
        <taxon>Gottschalkiaceae</taxon>
        <taxon>Gottschalkia</taxon>
    </lineage>
</organism>
<dbReference type="RefSeq" id="WP_014966236.1">
    <property type="nucleotide sequence ID" value="NC_018664.1"/>
</dbReference>
<keyword evidence="2" id="KW-0238">DNA-binding</keyword>
<dbReference type="Proteomes" id="UP000006094">
    <property type="component" value="Chromosome"/>
</dbReference>
<keyword evidence="1" id="KW-0805">Transcription regulation</keyword>
<dbReference type="PANTHER" id="PTHR43280">
    <property type="entry name" value="ARAC-FAMILY TRANSCRIPTIONAL REGULATOR"/>
    <property type="match status" value="1"/>
</dbReference>
<dbReference type="Pfam" id="PF12833">
    <property type="entry name" value="HTH_18"/>
    <property type="match status" value="1"/>
</dbReference>
<dbReference type="AlphaFoldDB" id="K0AV10"/>
<dbReference type="KEGG" id="cad:Curi_c00170"/>